<protein>
    <recommendedName>
        <fullName evidence="3">D-aminoacyl-tRNA deacylase</fullName>
        <ecNumber evidence="2">3.1.1.96</ecNumber>
    </recommendedName>
    <alternativeName>
        <fullName evidence="4">Gly-tRNA(Ala) deacylase</fullName>
    </alternativeName>
</protein>
<reference evidence="8" key="1">
    <citation type="submission" date="2013-02" db="EMBL/GenBank/DDBJ databases">
        <authorList>
            <consortium name="The Broad Institute Genome Sequencing Platform"/>
            <person name="Cuomo C."/>
            <person name="Becnel J."/>
            <person name="Sanscrainte N."/>
            <person name="Walker B."/>
            <person name="Young S.K."/>
            <person name="Zeng Q."/>
            <person name="Gargeya S."/>
            <person name="Fitzgerald M."/>
            <person name="Haas B."/>
            <person name="Abouelleil A."/>
            <person name="Alvarado L."/>
            <person name="Arachchi H.M."/>
            <person name="Berlin A.M."/>
            <person name="Chapman S.B."/>
            <person name="Dewar J."/>
            <person name="Goldberg J."/>
            <person name="Griggs A."/>
            <person name="Gujja S."/>
            <person name="Hansen M."/>
            <person name="Howarth C."/>
            <person name="Imamovic A."/>
            <person name="Larimer J."/>
            <person name="McCowan C."/>
            <person name="Murphy C."/>
            <person name="Neiman D."/>
            <person name="Pearson M."/>
            <person name="Priest M."/>
            <person name="Roberts A."/>
            <person name="Saif S."/>
            <person name="Shea T."/>
            <person name="Sisk P."/>
            <person name="Sykes S."/>
            <person name="Wortman J."/>
            <person name="Nusbaum C."/>
            <person name="Birren B."/>
        </authorList>
    </citation>
    <scope>NUCLEOTIDE SEQUENCE [LARGE SCALE GENOMIC DNA]</scope>
    <source>
        <strain evidence="8">PRA339</strain>
    </source>
</reference>
<evidence type="ECO:0000256" key="6">
    <source>
        <dbReference type="ARBA" id="ARBA00048018"/>
    </source>
</evidence>
<dbReference type="STRING" id="1288291.A0A059EY31"/>
<evidence type="ECO:0000256" key="1">
    <source>
        <dbReference type="ARBA" id="ARBA00009673"/>
    </source>
</evidence>
<gene>
    <name evidence="7" type="ORF">H312_02829</name>
</gene>
<dbReference type="EC" id="3.1.1.96" evidence="2"/>
<dbReference type="Gene3D" id="3.50.80.10">
    <property type="entry name" value="D-tyrosyl-tRNA(Tyr) deacylase"/>
    <property type="match status" value="1"/>
</dbReference>
<sequence length="142" mass="16639">MKLTIQKVKFAEVKRNEELISKSKMGYLILVCFKRNEDIDLTKVCIKVLNLKLFENWKKNIKEVDGDIMILSQFTLYGKIKGTKPSFHESEEYEIAKNKFYELINIFKNIYSKEKVFSGVFGEYLEINTCLTGPCTINLEFN</sequence>
<name>A0A059EY31_9MICR</name>
<evidence type="ECO:0000256" key="2">
    <source>
        <dbReference type="ARBA" id="ARBA00013056"/>
    </source>
</evidence>
<dbReference type="PANTHER" id="PTHR10472">
    <property type="entry name" value="D-TYROSYL-TRNA TYR DEACYLASE"/>
    <property type="match status" value="1"/>
</dbReference>
<proteinExistence type="inferred from homology"/>
<dbReference type="GO" id="GO:0051500">
    <property type="term" value="F:D-tyrosyl-tRNA(Tyr) deacylase activity"/>
    <property type="evidence" value="ECO:0007669"/>
    <property type="project" value="TreeGrafter"/>
</dbReference>
<dbReference type="EMBL" id="KK365231">
    <property type="protein sequence ID" value="KCZ79777.1"/>
    <property type="molecule type" value="Genomic_DNA"/>
</dbReference>
<dbReference type="AlphaFoldDB" id="A0A059EY31"/>
<dbReference type="InterPro" id="IPR023509">
    <property type="entry name" value="DTD-like_sf"/>
</dbReference>
<dbReference type="PANTHER" id="PTHR10472:SF5">
    <property type="entry name" value="D-AMINOACYL-TRNA DEACYLASE 1"/>
    <property type="match status" value="1"/>
</dbReference>
<dbReference type="GO" id="GO:0005737">
    <property type="term" value="C:cytoplasm"/>
    <property type="evidence" value="ECO:0007669"/>
    <property type="project" value="InterPro"/>
</dbReference>
<evidence type="ECO:0000313" key="7">
    <source>
        <dbReference type="EMBL" id="KCZ79777.1"/>
    </source>
</evidence>
<dbReference type="Pfam" id="PF02580">
    <property type="entry name" value="Tyr_Deacylase"/>
    <property type="match status" value="1"/>
</dbReference>
<evidence type="ECO:0000256" key="3">
    <source>
        <dbReference type="ARBA" id="ARBA00020007"/>
    </source>
</evidence>
<accession>A0A059EY31</accession>
<reference evidence="7 8" key="2">
    <citation type="submission" date="2014-03" db="EMBL/GenBank/DDBJ databases">
        <title>The Genome Sequence of Anncaliia algerae insect isolate PRA339.</title>
        <authorList>
            <consortium name="The Broad Institute Genome Sequencing Platform"/>
            <consortium name="The Broad Institute Genome Sequencing Center for Infectious Disease"/>
            <person name="Cuomo C."/>
            <person name="Becnel J."/>
            <person name="Sanscrainte N."/>
            <person name="Walker B."/>
            <person name="Young S.K."/>
            <person name="Zeng Q."/>
            <person name="Gargeya S."/>
            <person name="Fitzgerald M."/>
            <person name="Haas B."/>
            <person name="Abouelleil A."/>
            <person name="Alvarado L."/>
            <person name="Arachchi H.M."/>
            <person name="Berlin A.M."/>
            <person name="Chapman S.B."/>
            <person name="Dewar J."/>
            <person name="Goldberg J."/>
            <person name="Griggs A."/>
            <person name="Gujja S."/>
            <person name="Hansen M."/>
            <person name="Howarth C."/>
            <person name="Imamovic A."/>
            <person name="Larimer J."/>
            <person name="McCowan C."/>
            <person name="Murphy C."/>
            <person name="Neiman D."/>
            <person name="Pearson M."/>
            <person name="Priest M."/>
            <person name="Roberts A."/>
            <person name="Saif S."/>
            <person name="Shea T."/>
            <person name="Sisk P."/>
            <person name="Sykes S."/>
            <person name="Wortman J."/>
            <person name="Nusbaum C."/>
            <person name="Birren B."/>
        </authorList>
    </citation>
    <scope>NUCLEOTIDE SEQUENCE [LARGE SCALE GENOMIC DNA]</scope>
    <source>
        <strain evidence="7 8">PRA339</strain>
    </source>
</reference>
<dbReference type="InterPro" id="IPR003732">
    <property type="entry name" value="Daa-tRNA_deacyls_DTD"/>
</dbReference>
<dbReference type="SUPFAM" id="SSF69500">
    <property type="entry name" value="DTD-like"/>
    <property type="match status" value="1"/>
</dbReference>
<comment type="catalytic activity">
    <reaction evidence="6">
        <text>a D-aminoacyl-tRNA + H2O = a tRNA + a D-alpha-amino acid + H(+)</text>
        <dbReference type="Rhea" id="RHEA:13953"/>
        <dbReference type="Rhea" id="RHEA-COMP:10123"/>
        <dbReference type="Rhea" id="RHEA-COMP:10124"/>
        <dbReference type="ChEBI" id="CHEBI:15377"/>
        <dbReference type="ChEBI" id="CHEBI:15378"/>
        <dbReference type="ChEBI" id="CHEBI:59871"/>
        <dbReference type="ChEBI" id="CHEBI:78442"/>
        <dbReference type="ChEBI" id="CHEBI:79333"/>
        <dbReference type="EC" id="3.1.1.96"/>
    </reaction>
</comment>
<keyword evidence="8" id="KW-1185">Reference proteome</keyword>
<comment type="catalytic activity">
    <reaction evidence="5">
        <text>glycyl-tRNA(Ala) + H2O = tRNA(Ala) + glycine + H(+)</text>
        <dbReference type="Rhea" id="RHEA:53744"/>
        <dbReference type="Rhea" id="RHEA-COMP:9657"/>
        <dbReference type="Rhea" id="RHEA-COMP:13640"/>
        <dbReference type="ChEBI" id="CHEBI:15377"/>
        <dbReference type="ChEBI" id="CHEBI:15378"/>
        <dbReference type="ChEBI" id="CHEBI:57305"/>
        <dbReference type="ChEBI" id="CHEBI:78442"/>
        <dbReference type="ChEBI" id="CHEBI:78522"/>
        <dbReference type="EC" id="3.1.1.96"/>
    </reaction>
</comment>
<evidence type="ECO:0000256" key="5">
    <source>
        <dbReference type="ARBA" id="ARBA00047676"/>
    </source>
</evidence>
<dbReference type="Proteomes" id="UP000030655">
    <property type="component" value="Unassembled WGS sequence"/>
</dbReference>
<organism evidence="7 8">
    <name type="scientific">Anncaliia algerae PRA339</name>
    <dbReference type="NCBI Taxonomy" id="1288291"/>
    <lineage>
        <taxon>Eukaryota</taxon>
        <taxon>Fungi</taxon>
        <taxon>Fungi incertae sedis</taxon>
        <taxon>Microsporidia</taxon>
        <taxon>Tubulinosematoidea</taxon>
        <taxon>Tubulinosematidae</taxon>
        <taxon>Anncaliia</taxon>
    </lineage>
</organism>
<evidence type="ECO:0000256" key="4">
    <source>
        <dbReference type="ARBA" id="ARBA00032747"/>
    </source>
</evidence>
<dbReference type="VEuPathDB" id="MicrosporidiaDB:H312_02829"/>
<dbReference type="HOGENOM" id="CLU_076901_0_4_1"/>
<comment type="similarity">
    <text evidence="1">Belongs to the DTD family.</text>
</comment>
<evidence type="ECO:0000313" key="8">
    <source>
        <dbReference type="Proteomes" id="UP000030655"/>
    </source>
</evidence>
<dbReference type="OrthoDB" id="275783at2759"/>